<evidence type="ECO:0000313" key="4">
    <source>
        <dbReference type="RefSeq" id="XP_055862614.1"/>
    </source>
</evidence>
<evidence type="ECO:0000313" key="3">
    <source>
        <dbReference type="RefSeq" id="XP_055862613.1"/>
    </source>
</evidence>
<dbReference type="Proteomes" id="UP001165740">
    <property type="component" value="Chromosome 12"/>
</dbReference>
<dbReference type="AlphaFoldDB" id="A0A9W2YIR6"/>
<dbReference type="PANTHER" id="PTHR36696">
    <property type="entry name" value="AGAP012002-PA"/>
    <property type="match status" value="1"/>
</dbReference>
<dbReference type="GeneID" id="106053458"/>
<dbReference type="PANTHER" id="PTHR36696:SF1">
    <property type="entry name" value="EF-HAND DOMAIN-CONTAINING PROTEIN"/>
    <property type="match status" value="1"/>
</dbReference>
<protein>
    <submittedName>
        <fullName evidence="2 3">Uncharacterized protein LOC106053458 isoform X1</fullName>
    </submittedName>
</protein>
<dbReference type="RefSeq" id="XP_055862613.1">
    <property type="nucleotide sequence ID" value="XM_056006638.1"/>
</dbReference>
<sequence length="293" mass="34115">MSDVIERKMNKVLPIHIRELLYSCEDDGSKTRKVFSPLGFADPAVLHFHLTQNVGAPPWEKDNKVTKKSSTTTMKTVFYRVKKTSVSETLDGDLHKYLEFDQIIAASPYKKIEFRDVVHISLDSTPNWVLIRLEKASRAFRFELPYIKKLLEPMTPLQYLATYTRLQSEQLRRYQEIFKKSKAKYLDYIEFKTLHSSLNSMFGGLLSDANFNILKVCLFISEDSLMDLSTFVGLCAFTDRLFWTCYLGSEYNTFLTWSPNRSALECVDFEYLDRKLKDVKLSKELYVLLHSLA</sequence>
<evidence type="ECO:0000313" key="1">
    <source>
        <dbReference type="Proteomes" id="UP001165740"/>
    </source>
</evidence>
<keyword evidence="1" id="KW-1185">Reference proteome</keyword>
<accession>A0A9W2YIR6</accession>
<evidence type="ECO:0000313" key="2">
    <source>
        <dbReference type="RefSeq" id="XP_055862612.1"/>
    </source>
</evidence>
<dbReference type="RefSeq" id="XP_055862612.1">
    <property type="nucleotide sequence ID" value="XM_056006637.1"/>
</dbReference>
<dbReference type="OrthoDB" id="10021598at2759"/>
<dbReference type="RefSeq" id="XP_055862614.1">
    <property type="nucleotide sequence ID" value="XM_056006639.1"/>
</dbReference>
<reference evidence="2 3" key="1">
    <citation type="submission" date="2025-04" db="UniProtKB">
        <authorList>
            <consortium name="RefSeq"/>
        </authorList>
    </citation>
    <scope>IDENTIFICATION</scope>
</reference>
<name>A0A9W2YIR6_BIOGL</name>
<gene>
    <name evidence="2 3 4" type="primary">LOC106053458</name>
</gene>
<organism evidence="1 4">
    <name type="scientific">Biomphalaria glabrata</name>
    <name type="common">Bloodfluke planorb</name>
    <name type="synonym">Freshwater snail</name>
    <dbReference type="NCBI Taxonomy" id="6526"/>
    <lineage>
        <taxon>Eukaryota</taxon>
        <taxon>Metazoa</taxon>
        <taxon>Spiralia</taxon>
        <taxon>Lophotrochozoa</taxon>
        <taxon>Mollusca</taxon>
        <taxon>Gastropoda</taxon>
        <taxon>Heterobranchia</taxon>
        <taxon>Euthyneura</taxon>
        <taxon>Panpulmonata</taxon>
        <taxon>Hygrophila</taxon>
        <taxon>Lymnaeoidea</taxon>
        <taxon>Planorbidae</taxon>
        <taxon>Biomphalaria</taxon>
    </lineage>
</organism>
<proteinExistence type="predicted"/>